<evidence type="ECO:0000256" key="1">
    <source>
        <dbReference type="SAM" id="MobiDB-lite"/>
    </source>
</evidence>
<evidence type="ECO:0000313" key="3">
    <source>
        <dbReference type="Proteomes" id="UP000585474"/>
    </source>
</evidence>
<dbReference type="EMBL" id="BJWL01000024">
    <property type="protein sequence ID" value="GFZ14232.1"/>
    <property type="molecule type" value="Genomic_DNA"/>
</dbReference>
<dbReference type="Proteomes" id="UP000585474">
    <property type="component" value="Unassembled WGS sequence"/>
</dbReference>
<evidence type="ECO:0000313" key="2">
    <source>
        <dbReference type="EMBL" id="GFZ14232.1"/>
    </source>
</evidence>
<dbReference type="AlphaFoldDB" id="A0A7J0GTW7"/>
<sequence>MVNKGENLLLGSLQKGPVPPSASSGCTNIPGTGGPICLTAVQEMNFAGDAPLPRASAYPRLVVPFGVATNQR</sequence>
<reference evidence="2 3" key="1">
    <citation type="submission" date="2019-07" db="EMBL/GenBank/DDBJ databases">
        <title>De Novo Assembly of kiwifruit Actinidia rufa.</title>
        <authorList>
            <person name="Sugita-Konishi S."/>
            <person name="Sato K."/>
            <person name="Mori E."/>
            <person name="Abe Y."/>
            <person name="Kisaki G."/>
            <person name="Hamano K."/>
            <person name="Suezawa K."/>
            <person name="Otani M."/>
            <person name="Fukuda T."/>
            <person name="Manabe T."/>
            <person name="Gomi K."/>
            <person name="Tabuchi M."/>
            <person name="Akimitsu K."/>
            <person name="Kataoka I."/>
        </authorList>
    </citation>
    <scope>NUCLEOTIDE SEQUENCE [LARGE SCALE GENOMIC DNA]</scope>
    <source>
        <strain evidence="3">cv. Fuchu</strain>
    </source>
</reference>
<dbReference type="PANTHER" id="PTHR33592">
    <property type="entry name" value="TRANSMEMBRANE PROTEIN"/>
    <property type="match status" value="1"/>
</dbReference>
<comment type="caution">
    <text evidence="2">The sequence shown here is derived from an EMBL/GenBank/DDBJ whole genome shotgun (WGS) entry which is preliminary data.</text>
</comment>
<dbReference type="PANTHER" id="PTHR33592:SF5">
    <property type="entry name" value="TRANSMEMBRANE PROTEIN"/>
    <property type="match status" value="1"/>
</dbReference>
<organism evidence="2 3">
    <name type="scientific">Actinidia rufa</name>
    <dbReference type="NCBI Taxonomy" id="165716"/>
    <lineage>
        <taxon>Eukaryota</taxon>
        <taxon>Viridiplantae</taxon>
        <taxon>Streptophyta</taxon>
        <taxon>Embryophyta</taxon>
        <taxon>Tracheophyta</taxon>
        <taxon>Spermatophyta</taxon>
        <taxon>Magnoliopsida</taxon>
        <taxon>eudicotyledons</taxon>
        <taxon>Gunneridae</taxon>
        <taxon>Pentapetalae</taxon>
        <taxon>asterids</taxon>
        <taxon>Ericales</taxon>
        <taxon>Actinidiaceae</taxon>
        <taxon>Actinidia</taxon>
    </lineage>
</organism>
<accession>A0A7J0GTW7</accession>
<feature type="region of interest" description="Disordered" evidence="1">
    <location>
        <begin position="1"/>
        <end position="26"/>
    </location>
</feature>
<name>A0A7J0GTW7_9ERIC</name>
<dbReference type="OrthoDB" id="976687at2759"/>
<protein>
    <submittedName>
        <fullName evidence="2">Uncharacterized protein</fullName>
    </submittedName>
</protein>
<dbReference type="PROSITE" id="PS51257">
    <property type="entry name" value="PROKAR_LIPOPROTEIN"/>
    <property type="match status" value="1"/>
</dbReference>
<gene>
    <name evidence="2" type="ORF">Acr_24g0004220</name>
</gene>
<proteinExistence type="predicted"/>
<keyword evidence="3" id="KW-1185">Reference proteome</keyword>